<dbReference type="OrthoDB" id="6144703at2759"/>
<dbReference type="EMBL" id="VIIS01000449">
    <property type="protein sequence ID" value="KAF0308950.1"/>
    <property type="molecule type" value="Genomic_DNA"/>
</dbReference>
<dbReference type="AlphaFoldDB" id="A0A6A4WZ01"/>
<comment type="caution">
    <text evidence="2">The sequence shown here is derived from an EMBL/GenBank/DDBJ whole genome shotgun (WGS) entry which is preliminary data.</text>
</comment>
<gene>
    <name evidence="2" type="ORF">FJT64_019877</name>
</gene>
<organism evidence="2 3">
    <name type="scientific">Amphibalanus amphitrite</name>
    <name type="common">Striped barnacle</name>
    <name type="synonym">Balanus amphitrite</name>
    <dbReference type="NCBI Taxonomy" id="1232801"/>
    <lineage>
        <taxon>Eukaryota</taxon>
        <taxon>Metazoa</taxon>
        <taxon>Ecdysozoa</taxon>
        <taxon>Arthropoda</taxon>
        <taxon>Crustacea</taxon>
        <taxon>Multicrustacea</taxon>
        <taxon>Cirripedia</taxon>
        <taxon>Thoracica</taxon>
        <taxon>Thoracicalcarea</taxon>
        <taxon>Balanomorpha</taxon>
        <taxon>Balanoidea</taxon>
        <taxon>Balanidae</taxon>
        <taxon>Amphibalaninae</taxon>
        <taxon>Amphibalanus</taxon>
    </lineage>
</organism>
<feature type="compositionally biased region" description="Basic and acidic residues" evidence="1">
    <location>
        <begin position="1"/>
        <end position="14"/>
    </location>
</feature>
<evidence type="ECO:0000256" key="1">
    <source>
        <dbReference type="SAM" id="MobiDB-lite"/>
    </source>
</evidence>
<protein>
    <submittedName>
        <fullName evidence="2">Uncharacterized protein</fullName>
    </submittedName>
</protein>
<evidence type="ECO:0000313" key="2">
    <source>
        <dbReference type="EMBL" id="KAF0308950.1"/>
    </source>
</evidence>
<feature type="region of interest" description="Disordered" evidence="1">
    <location>
        <begin position="1"/>
        <end position="56"/>
    </location>
</feature>
<sequence>MVEVRGHSVDRLDARSSASDASGSDGQRQRGRRARSAQRYGETKPKRRHRYFGSAGSSLTSIPGKIQLSMLNSGLIPIAEEDKAIRAIPKKPVEKANFIKYCEQHRKYPILFKVEFQVHRTELVFARKRPLDTVPSPPRGFRRHLSWQRRGRPMPAAAVRDVSPAVARLAAPLTDGHHVRR</sequence>
<evidence type="ECO:0000313" key="3">
    <source>
        <dbReference type="Proteomes" id="UP000440578"/>
    </source>
</evidence>
<keyword evidence="3" id="KW-1185">Reference proteome</keyword>
<reference evidence="2 3" key="1">
    <citation type="submission" date="2019-07" db="EMBL/GenBank/DDBJ databases">
        <title>Draft genome assembly of a fouling barnacle, Amphibalanus amphitrite (Darwin, 1854): The first reference genome for Thecostraca.</title>
        <authorList>
            <person name="Kim W."/>
        </authorList>
    </citation>
    <scope>NUCLEOTIDE SEQUENCE [LARGE SCALE GENOMIC DNA]</scope>
    <source>
        <strain evidence="2">SNU_AA5</strain>
        <tissue evidence="2">Soma without cirri and trophi</tissue>
    </source>
</reference>
<feature type="compositionally biased region" description="Low complexity" evidence="1">
    <location>
        <begin position="16"/>
        <end position="26"/>
    </location>
</feature>
<dbReference type="Proteomes" id="UP000440578">
    <property type="component" value="Unassembled WGS sequence"/>
</dbReference>
<proteinExistence type="predicted"/>
<name>A0A6A4WZ01_AMPAM</name>
<accession>A0A6A4WZ01</accession>